<dbReference type="Pfam" id="PF01963">
    <property type="entry name" value="TraB_PrgY_gumN"/>
    <property type="match status" value="1"/>
</dbReference>
<comment type="function">
    <text evidence="13">Metalloprotease that acts as a negative regulator of the Wnt signaling pathway.</text>
</comment>
<dbReference type="InterPro" id="IPR002816">
    <property type="entry name" value="TraB/PrgY/GumN_fam"/>
</dbReference>
<keyword evidence="4 13" id="KW-0645">Protease</keyword>
<keyword evidence="13" id="KW-1003">Cell membrane</keyword>
<reference evidence="16" key="1">
    <citation type="submission" date="2022-11" db="UniProtKB">
        <authorList>
            <consortium name="WormBaseParasite"/>
        </authorList>
    </citation>
    <scope>IDENTIFICATION</scope>
</reference>
<proteinExistence type="inferred from homology"/>
<keyword evidence="11 13" id="KW-0472">Membrane</keyword>
<sequence length="570" mass="62798">MPCRYSRSFTFLLISSALFASAARPLSSPAPFEDSSALTKCTDNEKGRHSYFWTVQHPSINGTVHLFGYFRVAANLIWDSVSPEAKGRFSASNVVVFESDNEGIEQLAECIRQQKINETEQLSASLWERLDGYLNRSKEQSPIPGVQWGQVSTEWLLPFLLHVLSHRELSSVAKEDEIDLKLNKQATEQSKQLEFIEHVPELCNYLPSFSHPQLESAVEHLLDELEMTEEKGVDLQQSSTRRAVMLYGCGELEPADDLIGQSFLSPNARLKTEELRRLNRMLFFDIVTLRNKRWINKIVRLMEENSQKRIFFAFGSSHLLGEGSIVQLLRERGFVVVEQQLAKKSADPGERSGQTETAKSASDQLLGDSLWVIFGVLATIPCFIALFLIIRCLRIEAEPKDEMKLNGNGKRRPSIKLVAQQLSNATNGHFANNVTVYGGNDTVSEDKNGHFANNVTVSGGKSGGNDTLSNGTNGHFANNVTVSDGNDTVSDGNDALSNGTNGHFANNVTVSGGYVTVPDGNDAVSEGKNDHLANNDTLSNATNDHFANDVTVSGGNDTVAKGKNDHFQLS</sequence>
<keyword evidence="10 13" id="KW-0482">Metalloprotease</keyword>
<feature type="signal peptide" evidence="14">
    <location>
        <begin position="1"/>
        <end position="22"/>
    </location>
</feature>
<evidence type="ECO:0000256" key="7">
    <source>
        <dbReference type="ARBA" id="ARBA00022729"/>
    </source>
</evidence>
<organism evidence="15 16">
    <name type="scientific">Globodera rostochiensis</name>
    <name type="common">Golden nematode worm</name>
    <name type="synonym">Heterodera rostochiensis</name>
    <dbReference type="NCBI Taxonomy" id="31243"/>
    <lineage>
        <taxon>Eukaryota</taxon>
        <taxon>Metazoa</taxon>
        <taxon>Ecdysozoa</taxon>
        <taxon>Nematoda</taxon>
        <taxon>Chromadorea</taxon>
        <taxon>Rhabditida</taxon>
        <taxon>Tylenchina</taxon>
        <taxon>Tylenchomorpha</taxon>
        <taxon>Tylenchoidea</taxon>
        <taxon>Heteroderidae</taxon>
        <taxon>Heteroderinae</taxon>
        <taxon>Globodera</taxon>
    </lineage>
</organism>
<evidence type="ECO:0000256" key="13">
    <source>
        <dbReference type="RuleBase" id="RU369069"/>
    </source>
</evidence>
<accession>A0A914GU88</accession>
<evidence type="ECO:0000256" key="11">
    <source>
        <dbReference type="ARBA" id="ARBA00023136"/>
    </source>
</evidence>
<comment type="cofactor">
    <cofactor evidence="1">
        <name>Co(2+)</name>
        <dbReference type="ChEBI" id="CHEBI:48828"/>
    </cofactor>
</comment>
<keyword evidence="6 13" id="KW-0479">Metal-binding</keyword>
<keyword evidence="13" id="KW-0879">Wnt signaling pathway</keyword>
<evidence type="ECO:0000256" key="12">
    <source>
        <dbReference type="ARBA" id="ARBA00023180"/>
    </source>
</evidence>
<dbReference type="GO" id="GO:0006508">
    <property type="term" value="P:proteolysis"/>
    <property type="evidence" value="ECO:0007669"/>
    <property type="project" value="UniProtKB-KW"/>
</dbReference>
<comment type="similarity">
    <text evidence="3 13">Belongs to the TIKI family.</text>
</comment>
<comment type="cofactor">
    <cofactor evidence="13">
        <name>Mn(2+)</name>
        <dbReference type="ChEBI" id="CHEBI:29035"/>
    </cofactor>
    <cofactor evidence="13">
        <name>Co(2+)</name>
        <dbReference type="ChEBI" id="CHEBI:48828"/>
    </cofactor>
    <text evidence="13">Divalent metal cations. Mn(2+) or Co(2+).</text>
</comment>
<keyword evidence="7 13" id="KW-0732">Signal</keyword>
<evidence type="ECO:0000256" key="1">
    <source>
        <dbReference type="ARBA" id="ARBA00001941"/>
    </source>
</evidence>
<evidence type="ECO:0000256" key="14">
    <source>
        <dbReference type="SAM" id="SignalP"/>
    </source>
</evidence>
<keyword evidence="15" id="KW-1185">Reference proteome</keyword>
<evidence type="ECO:0000256" key="3">
    <source>
        <dbReference type="ARBA" id="ARBA00008261"/>
    </source>
</evidence>
<evidence type="ECO:0000256" key="8">
    <source>
        <dbReference type="ARBA" id="ARBA00022801"/>
    </source>
</evidence>
<dbReference type="Proteomes" id="UP000887572">
    <property type="component" value="Unplaced"/>
</dbReference>
<dbReference type="GO" id="GO:0005886">
    <property type="term" value="C:plasma membrane"/>
    <property type="evidence" value="ECO:0007669"/>
    <property type="project" value="UniProtKB-SubCell"/>
</dbReference>
<evidence type="ECO:0000256" key="4">
    <source>
        <dbReference type="ARBA" id="ARBA00022670"/>
    </source>
</evidence>
<keyword evidence="5 13" id="KW-0812">Transmembrane</keyword>
<dbReference type="PANTHER" id="PTHR31120:SF6">
    <property type="entry name" value="METALLOPROTEASE TIKI HOMOLOG"/>
    <property type="match status" value="1"/>
</dbReference>
<name>A0A914GU88_GLORO</name>
<evidence type="ECO:0000256" key="2">
    <source>
        <dbReference type="ARBA" id="ARBA00004479"/>
    </source>
</evidence>
<keyword evidence="8 13" id="KW-0378">Hydrolase</keyword>
<dbReference type="PANTHER" id="PTHR31120">
    <property type="entry name" value="METALLOPROTEASE TIKI"/>
    <property type="match status" value="1"/>
</dbReference>
<dbReference type="GO" id="GO:0030178">
    <property type="term" value="P:negative regulation of Wnt signaling pathway"/>
    <property type="evidence" value="ECO:0007669"/>
    <property type="project" value="UniProtKB-UniRule"/>
</dbReference>
<dbReference type="CDD" id="cd14789">
    <property type="entry name" value="Tiki"/>
    <property type="match status" value="1"/>
</dbReference>
<evidence type="ECO:0000256" key="10">
    <source>
        <dbReference type="ARBA" id="ARBA00023049"/>
    </source>
</evidence>
<keyword evidence="12" id="KW-0325">Glycoprotein</keyword>
<evidence type="ECO:0000256" key="9">
    <source>
        <dbReference type="ARBA" id="ARBA00022989"/>
    </source>
</evidence>
<dbReference type="GO" id="GO:0004222">
    <property type="term" value="F:metalloendopeptidase activity"/>
    <property type="evidence" value="ECO:0007669"/>
    <property type="project" value="UniProtKB-UniRule"/>
</dbReference>
<protein>
    <recommendedName>
        <fullName evidence="13">Metalloprotease TIKI homolog</fullName>
        <ecNumber evidence="13">3.4.-.-</ecNumber>
    </recommendedName>
</protein>
<dbReference type="EC" id="3.4.-.-" evidence="13"/>
<evidence type="ECO:0000256" key="6">
    <source>
        <dbReference type="ARBA" id="ARBA00022723"/>
    </source>
</evidence>
<dbReference type="AlphaFoldDB" id="A0A914GU88"/>
<dbReference type="GO" id="GO:0016055">
    <property type="term" value="P:Wnt signaling pathway"/>
    <property type="evidence" value="ECO:0007669"/>
    <property type="project" value="UniProtKB-KW"/>
</dbReference>
<feature type="transmembrane region" description="Helical" evidence="13">
    <location>
        <begin position="370"/>
        <end position="390"/>
    </location>
</feature>
<dbReference type="InterPro" id="IPR040230">
    <property type="entry name" value="TIKI1/2-like"/>
</dbReference>
<dbReference type="GO" id="GO:0046872">
    <property type="term" value="F:metal ion binding"/>
    <property type="evidence" value="ECO:0007669"/>
    <property type="project" value="UniProtKB-UniRule"/>
</dbReference>
<keyword evidence="9 13" id="KW-1133">Transmembrane helix</keyword>
<dbReference type="WBParaSite" id="Gr19_v10_g11253.t1">
    <property type="protein sequence ID" value="Gr19_v10_g11253.t1"/>
    <property type="gene ID" value="Gr19_v10_g11253"/>
</dbReference>
<evidence type="ECO:0000313" key="16">
    <source>
        <dbReference type="WBParaSite" id="Gr19_v10_g11253.t1"/>
    </source>
</evidence>
<evidence type="ECO:0000313" key="15">
    <source>
        <dbReference type="Proteomes" id="UP000887572"/>
    </source>
</evidence>
<feature type="chain" id="PRO_5037087685" description="Metalloprotease TIKI homolog" evidence="14">
    <location>
        <begin position="23"/>
        <end position="570"/>
    </location>
</feature>
<comment type="subcellular location">
    <subcellularLocation>
        <location evidence="13">Cell membrane</location>
        <topology evidence="13">Single-pass type I membrane protein</topology>
    </subcellularLocation>
    <subcellularLocation>
        <location evidence="2">Membrane</location>
        <topology evidence="2">Single-pass type I membrane protein</topology>
    </subcellularLocation>
</comment>
<evidence type="ECO:0000256" key="5">
    <source>
        <dbReference type="ARBA" id="ARBA00022692"/>
    </source>
</evidence>